<evidence type="ECO:0000313" key="14">
    <source>
        <dbReference type="EMBL" id="SEI63957.1"/>
    </source>
</evidence>
<evidence type="ECO:0000256" key="2">
    <source>
        <dbReference type="ARBA" id="ARBA00012438"/>
    </source>
</evidence>
<dbReference type="GO" id="GO:0006935">
    <property type="term" value="P:chemotaxis"/>
    <property type="evidence" value="ECO:0007669"/>
    <property type="project" value="InterPro"/>
</dbReference>
<evidence type="ECO:0000256" key="4">
    <source>
        <dbReference type="ARBA" id="ARBA00022553"/>
    </source>
</evidence>
<evidence type="ECO:0000256" key="9">
    <source>
        <dbReference type="PROSITE-ProRule" id="PRU00110"/>
    </source>
</evidence>
<comment type="catalytic activity">
    <reaction evidence="1">
        <text>ATP + protein L-histidine = ADP + protein N-phospho-L-histidine.</text>
        <dbReference type="EC" id="2.7.13.3"/>
    </reaction>
</comment>
<dbReference type="InterPro" id="IPR051315">
    <property type="entry name" value="Bact_Chemotaxis_CheA"/>
</dbReference>
<evidence type="ECO:0000256" key="5">
    <source>
        <dbReference type="ARBA" id="ARBA00022679"/>
    </source>
</evidence>
<evidence type="ECO:0000256" key="3">
    <source>
        <dbReference type="ARBA" id="ARBA00021495"/>
    </source>
</evidence>
<dbReference type="GO" id="GO:0000155">
    <property type="term" value="F:phosphorelay sensor kinase activity"/>
    <property type="evidence" value="ECO:0007669"/>
    <property type="project" value="InterPro"/>
</dbReference>
<feature type="region of interest" description="Disordered" evidence="10">
    <location>
        <begin position="124"/>
        <end position="150"/>
    </location>
</feature>
<dbReference type="RefSeq" id="WP_093309386.1">
    <property type="nucleotide sequence ID" value="NZ_FNYH01000006.1"/>
</dbReference>
<dbReference type="SMART" id="SM01231">
    <property type="entry name" value="H-kinase_dim"/>
    <property type="match status" value="1"/>
</dbReference>
<dbReference type="Pfam" id="PF02895">
    <property type="entry name" value="H-kinase_dim"/>
    <property type="match status" value="1"/>
</dbReference>
<dbReference type="InterPro" id="IPR037006">
    <property type="entry name" value="CheA-like_homodim_sf"/>
</dbReference>
<organism evidence="14 15">
    <name type="scientific">Allopseudospirillum japonicum</name>
    <dbReference type="NCBI Taxonomy" id="64971"/>
    <lineage>
        <taxon>Bacteria</taxon>
        <taxon>Pseudomonadati</taxon>
        <taxon>Pseudomonadota</taxon>
        <taxon>Gammaproteobacteria</taxon>
        <taxon>Oceanospirillales</taxon>
        <taxon>Oceanospirillaceae</taxon>
        <taxon>Allopseudospirillum</taxon>
    </lineage>
</organism>
<dbReference type="Proteomes" id="UP000242999">
    <property type="component" value="Unassembled WGS sequence"/>
</dbReference>
<dbReference type="SMART" id="SM00073">
    <property type="entry name" value="HPT"/>
    <property type="match status" value="1"/>
</dbReference>
<feature type="compositionally biased region" description="Polar residues" evidence="10">
    <location>
        <begin position="124"/>
        <end position="143"/>
    </location>
</feature>
<dbReference type="CDD" id="cd00088">
    <property type="entry name" value="HPT"/>
    <property type="match status" value="1"/>
</dbReference>
<keyword evidence="15" id="KW-1185">Reference proteome</keyword>
<dbReference type="InterPro" id="IPR005467">
    <property type="entry name" value="His_kinase_dom"/>
</dbReference>
<dbReference type="Pfam" id="PF02518">
    <property type="entry name" value="HATPase_c"/>
    <property type="match status" value="1"/>
</dbReference>
<dbReference type="Pfam" id="PF01627">
    <property type="entry name" value="Hpt"/>
    <property type="match status" value="1"/>
</dbReference>
<dbReference type="InterPro" id="IPR002545">
    <property type="entry name" value="CheW-lke_dom"/>
</dbReference>
<dbReference type="SUPFAM" id="SSF55874">
    <property type="entry name" value="ATPase domain of HSP90 chaperone/DNA topoisomerase II/histidine kinase"/>
    <property type="match status" value="1"/>
</dbReference>
<dbReference type="InterPro" id="IPR004105">
    <property type="entry name" value="CheA-like_dim"/>
</dbReference>
<evidence type="ECO:0000256" key="1">
    <source>
        <dbReference type="ARBA" id="ARBA00000085"/>
    </source>
</evidence>
<evidence type="ECO:0000259" key="13">
    <source>
        <dbReference type="PROSITE" id="PS50894"/>
    </source>
</evidence>
<dbReference type="CDD" id="cd16916">
    <property type="entry name" value="HATPase_CheA-like"/>
    <property type="match status" value="1"/>
</dbReference>
<accession>A0A1H6SGK4</accession>
<dbReference type="PANTHER" id="PTHR43395">
    <property type="entry name" value="SENSOR HISTIDINE KINASE CHEA"/>
    <property type="match status" value="1"/>
</dbReference>
<keyword evidence="5" id="KW-0808">Transferase</keyword>
<dbReference type="GO" id="GO:0005737">
    <property type="term" value="C:cytoplasm"/>
    <property type="evidence" value="ECO:0007669"/>
    <property type="project" value="InterPro"/>
</dbReference>
<name>A0A1H6SGK4_9GAMM</name>
<dbReference type="SMART" id="SM00387">
    <property type="entry name" value="HATPase_c"/>
    <property type="match status" value="1"/>
</dbReference>
<dbReference type="Gene3D" id="1.20.120.160">
    <property type="entry name" value="HPT domain"/>
    <property type="match status" value="1"/>
</dbReference>
<proteinExistence type="predicted"/>
<dbReference type="PRINTS" id="PR00344">
    <property type="entry name" value="BCTRLSENSOR"/>
</dbReference>
<dbReference type="InterPro" id="IPR036061">
    <property type="entry name" value="CheW-like_dom_sf"/>
</dbReference>
<gene>
    <name evidence="14" type="ORF">SAMN05421831_10646</name>
</gene>
<dbReference type="InterPro" id="IPR004358">
    <property type="entry name" value="Sig_transdc_His_kin-like_C"/>
</dbReference>
<keyword evidence="7" id="KW-0902">Two-component regulatory system</keyword>
<evidence type="ECO:0000259" key="11">
    <source>
        <dbReference type="PROSITE" id="PS50109"/>
    </source>
</evidence>
<dbReference type="InterPro" id="IPR036890">
    <property type="entry name" value="HATPase_C_sf"/>
</dbReference>
<feature type="modified residue" description="Phosphohistidine" evidence="9">
    <location>
        <position position="44"/>
    </location>
</feature>
<evidence type="ECO:0000313" key="15">
    <source>
        <dbReference type="Proteomes" id="UP000242999"/>
    </source>
</evidence>
<reference evidence="15" key="1">
    <citation type="submission" date="2016-10" db="EMBL/GenBank/DDBJ databases">
        <authorList>
            <person name="Varghese N."/>
            <person name="Submissions S."/>
        </authorList>
    </citation>
    <scope>NUCLEOTIDE SEQUENCE [LARGE SCALE GENOMIC DNA]</scope>
    <source>
        <strain evidence="15">DSM 7165</strain>
    </source>
</reference>
<dbReference type="EC" id="2.7.13.3" evidence="2"/>
<dbReference type="PROSITE" id="PS50851">
    <property type="entry name" value="CHEW"/>
    <property type="match status" value="1"/>
</dbReference>
<dbReference type="InterPro" id="IPR003594">
    <property type="entry name" value="HATPase_dom"/>
</dbReference>
<dbReference type="SUPFAM" id="SSF47226">
    <property type="entry name" value="Histidine-containing phosphotransfer domain, HPT domain"/>
    <property type="match status" value="1"/>
</dbReference>
<feature type="domain" description="CheW-like" evidence="12">
    <location>
        <begin position="769"/>
        <end position="903"/>
    </location>
</feature>
<comment type="function">
    <text evidence="8">Involved in the transmission of sensory signals from the chemoreceptors to the flagellar motors. CheA is autophosphorylated; it can transfer its phosphate group to either CheB or CheY.</text>
</comment>
<dbReference type="OrthoDB" id="9803176at2"/>
<dbReference type="InterPro" id="IPR036641">
    <property type="entry name" value="HPT_dom_sf"/>
</dbReference>
<dbReference type="SMART" id="SM00260">
    <property type="entry name" value="CheW"/>
    <property type="match status" value="1"/>
</dbReference>
<dbReference type="FunFam" id="3.30.565.10:FF:000016">
    <property type="entry name" value="Chemotaxis protein CheA, putative"/>
    <property type="match status" value="1"/>
</dbReference>
<feature type="domain" description="HPt" evidence="13">
    <location>
        <begin position="1"/>
        <end position="102"/>
    </location>
</feature>
<keyword evidence="4 9" id="KW-0597">Phosphoprotein</keyword>
<dbReference type="STRING" id="64971.SAMN05421831_10646"/>
<dbReference type="PANTHER" id="PTHR43395:SF1">
    <property type="entry name" value="CHEMOTAXIS PROTEIN CHEA"/>
    <property type="match status" value="1"/>
</dbReference>
<sequence length="903" mass="100131">MNPLLISFINESRDNLEVASRSLLALEQNPQDSTELDDLFRAMHTIKGSSGLFDDFSALTKMLHLAEEALDKLRDGLFQLTSEQTDLLLSAMDVLATWLDEVEQQEHPSVEMVKNAQNLSQKLKQGFQQTHTSAENTPASQAGNKALDSAPTQTNSIAAQAITWGAGQTSWLAQVPNKVRQQAATSLLAQQAIYALRFRPDPQCFFQGQDPFHMVRHVQGLLWYGVCPQTPWPDLVDLDPYQCVLDFYLLVQAPHQAIEDHFRYVITDIQWLELDATTLIFPTGEPLETPIYQSFVEELPQLVQANDWQGLKERTQVLSELGSGLLQAHAALDWLDWALAHASVWPIADYRRLLVYLTGFLLTEEDDYLQPALDNLLQTEAPTSASPSCIQDHHLLVLEILQAQQHMLSLPKTPETLTGAIQASACVLESLFAKDPAQSQHLQAAKQAALVQQTTEPLLTWLAPLLDTWAPVPPNCDQQVDVNENTLPAKAQQVAEVHKALDAHIREAPTHKSIRVDQKRIDDLMTLAGELIVAKNALPYLTQHAQQGMSAAELAKEIKTHYANIDRIADSIQSTVMAARMIPVSTVFQRFPRLVRDLSRKLDKQIELHLEGEETEADKNVIDALADPLIHLIRNSLDHGIENTSERQAAGKHPVGQIILRALPMDDQVLIEVIDDGRGIDSETLKLKAYQKGLIDEAQLDSMKEQEALQLIFAAGLSTAQAVSDISGRGVGMDVVRTSILSAGGQVQVASQVGQGTQIRILLPLSMAVARVMVVEIHQQIYGIPMSVIRETVRVPREKIRYIKQEEVVVLREQVIPLKRMRDLLGLPAADTQKLAEEAVLVVEIGQQALGLVIDDFHQGIDIVQKPLEGVMAGYTYYSGTALMGDGRVLLILNLAALLDHRL</sequence>
<dbReference type="Pfam" id="PF01584">
    <property type="entry name" value="CheW"/>
    <property type="match status" value="1"/>
</dbReference>
<dbReference type="Gene3D" id="3.30.565.10">
    <property type="entry name" value="Histidine kinase-like ATPase, C-terminal domain"/>
    <property type="match status" value="1"/>
</dbReference>
<evidence type="ECO:0000256" key="7">
    <source>
        <dbReference type="ARBA" id="ARBA00023012"/>
    </source>
</evidence>
<dbReference type="Gene3D" id="1.10.287.560">
    <property type="entry name" value="Histidine kinase CheA-like, homodimeric domain"/>
    <property type="match status" value="1"/>
</dbReference>
<dbReference type="PROSITE" id="PS50894">
    <property type="entry name" value="HPT"/>
    <property type="match status" value="1"/>
</dbReference>
<keyword evidence="6 14" id="KW-0418">Kinase</keyword>
<dbReference type="InterPro" id="IPR036097">
    <property type="entry name" value="HisK_dim/P_sf"/>
</dbReference>
<dbReference type="SUPFAM" id="SSF50341">
    <property type="entry name" value="CheW-like"/>
    <property type="match status" value="1"/>
</dbReference>
<evidence type="ECO:0000256" key="10">
    <source>
        <dbReference type="SAM" id="MobiDB-lite"/>
    </source>
</evidence>
<dbReference type="AlphaFoldDB" id="A0A1H6SGK4"/>
<evidence type="ECO:0000256" key="8">
    <source>
        <dbReference type="ARBA" id="ARBA00035100"/>
    </source>
</evidence>
<dbReference type="InterPro" id="IPR008207">
    <property type="entry name" value="Sig_transdc_His_kin_Hpt_dom"/>
</dbReference>
<evidence type="ECO:0000256" key="6">
    <source>
        <dbReference type="ARBA" id="ARBA00022777"/>
    </source>
</evidence>
<dbReference type="PROSITE" id="PS50109">
    <property type="entry name" value="HIS_KIN"/>
    <property type="match status" value="1"/>
</dbReference>
<protein>
    <recommendedName>
        <fullName evidence="3">Chemotaxis protein CheA</fullName>
        <ecNumber evidence="2">2.7.13.3</ecNumber>
    </recommendedName>
</protein>
<feature type="domain" description="Histidine kinase" evidence="11">
    <location>
        <begin position="526"/>
        <end position="767"/>
    </location>
</feature>
<evidence type="ECO:0000259" key="12">
    <source>
        <dbReference type="PROSITE" id="PS50851"/>
    </source>
</evidence>
<dbReference type="Gene3D" id="2.30.30.40">
    <property type="entry name" value="SH3 Domains"/>
    <property type="match status" value="1"/>
</dbReference>
<dbReference type="EMBL" id="FNYH01000006">
    <property type="protein sequence ID" value="SEI63957.1"/>
    <property type="molecule type" value="Genomic_DNA"/>
</dbReference>
<dbReference type="SUPFAM" id="SSF47384">
    <property type="entry name" value="Homodimeric domain of signal transducing histidine kinase"/>
    <property type="match status" value="1"/>
</dbReference>